<comment type="subcellular location">
    <subcellularLocation>
        <location evidence="1">Nucleus</location>
    </subcellularLocation>
</comment>
<protein>
    <recommendedName>
        <fullName evidence="4">HTH CENPB-type domain-containing protein</fullName>
    </recommendedName>
</protein>
<dbReference type="InterPro" id="IPR006600">
    <property type="entry name" value="HTH_CenpB_DNA-bd_dom"/>
</dbReference>
<feature type="domain" description="HTH CENPB-type" evidence="4">
    <location>
        <begin position="50"/>
        <end position="125"/>
    </location>
</feature>
<gene>
    <name evidence="5" type="ORF">O3P69_018117</name>
</gene>
<reference evidence="5 6" key="1">
    <citation type="submission" date="2023-03" db="EMBL/GenBank/DDBJ databases">
        <title>High-quality genome of Scylla paramamosain provides insights in environmental adaptation.</title>
        <authorList>
            <person name="Zhang L."/>
        </authorList>
    </citation>
    <scope>NUCLEOTIDE SEQUENCE [LARGE SCALE GENOMIC DNA]</scope>
    <source>
        <strain evidence="5">LZ_2023a</strain>
        <tissue evidence="5">Muscle</tissue>
    </source>
</reference>
<dbReference type="Pfam" id="PF05225">
    <property type="entry name" value="HTH_psq"/>
    <property type="match status" value="1"/>
</dbReference>
<keyword evidence="2" id="KW-0238">DNA-binding</keyword>
<dbReference type="InterPro" id="IPR009057">
    <property type="entry name" value="Homeodomain-like_sf"/>
</dbReference>
<organism evidence="5 6">
    <name type="scientific">Scylla paramamosain</name>
    <name type="common">Mud crab</name>
    <dbReference type="NCBI Taxonomy" id="85552"/>
    <lineage>
        <taxon>Eukaryota</taxon>
        <taxon>Metazoa</taxon>
        <taxon>Ecdysozoa</taxon>
        <taxon>Arthropoda</taxon>
        <taxon>Crustacea</taxon>
        <taxon>Multicrustacea</taxon>
        <taxon>Malacostraca</taxon>
        <taxon>Eumalacostraca</taxon>
        <taxon>Eucarida</taxon>
        <taxon>Decapoda</taxon>
        <taxon>Pleocyemata</taxon>
        <taxon>Brachyura</taxon>
        <taxon>Eubrachyura</taxon>
        <taxon>Portunoidea</taxon>
        <taxon>Portunidae</taxon>
        <taxon>Portuninae</taxon>
        <taxon>Scylla</taxon>
    </lineage>
</organism>
<evidence type="ECO:0000256" key="1">
    <source>
        <dbReference type="ARBA" id="ARBA00004123"/>
    </source>
</evidence>
<dbReference type="InterPro" id="IPR007889">
    <property type="entry name" value="HTH_Psq"/>
</dbReference>
<accession>A0AAW0TKX0</accession>
<evidence type="ECO:0000256" key="3">
    <source>
        <dbReference type="ARBA" id="ARBA00023242"/>
    </source>
</evidence>
<proteinExistence type="predicted"/>
<dbReference type="GO" id="GO:0003677">
    <property type="term" value="F:DNA binding"/>
    <property type="evidence" value="ECO:0007669"/>
    <property type="project" value="UniProtKB-KW"/>
</dbReference>
<dbReference type="Proteomes" id="UP001487740">
    <property type="component" value="Unassembled WGS sequence"/>
</dbReference>
<dbReference type="Gene3D" id="1.10.10.60">
    <property type="entry name" value="Homeodomain-like"/>
    <property type="match status" value="1"/>
</dbReference>
<sequence length="372" mass="42167">MASTQHYMQEQVKRAVELVRSKQMFLKGASKAFGIPYGTLGDKVRGRRPMQAASKTVLLKEEEKKLVDWLIEVSQRGFGWTKDNFKDMMKTILDTRGAKTVFKENCPGKDWMQAFFNRHPEIWERMGQPLGHERAVMTKDALGEWFQHMKHYLDTIDPTLLTSPDRIFNTDEKKRPLVLFVDGHSSLWQSAIPAVAISTLCNENSIILYCLKAHASHLIQPLDLAFFGAVKLAWSEAIRKFQYRTTESVTMRTFAQTLKKAWDTTARPELAFKGFVKSGICPFNPEVVLNSDKLKLSCSFSIYPTVPAFHIKSCPTVPVFHIPVCPTVPAFHIPACPTVPAFHIPAFPTVPAFHIPAHPTVPAFHMPKFQNN</sequence>
<evidence type="ECO:0000259" key="4">
    <source>
        <dbReference type="PROSITE" id="PS51253"/>
    </source>
</evidence>
<evidence type="ECO:0000313" key="5">
    <source>
        <dbReference type="EMBL" id="KAK8387306.1"/>
    </source>
</evidence>
<dbReference type="PROSITE" id="PS51253">
    <property type="entry name" value="HTH_CENPB"/>
    <property type="match status" value="1"/>
</dbReference>
<evidence type="ECO:0000256" key="2">
    <source>
        <dbReference type="ARBA" id="ARBA00023125"/>
    </source>
</evidence>
<dbReference type="EMBL" id="JARAKH010000030">
    <property type="protein sequence ID" value="KAK8387306.1"/>
    <property type="molecule type" value="Genomic_DNA"/>
</dbReference>
<keyword evidence="3" id="KW-0539">Nucleus</keyword>
<evidence type="ECO:0000313" key="6">
    <source>
        <dbReference type="Proteomes" id="UP001487740"/>
    </source>
</evidence>
<comment type="caution">
    <text evidence="5">The sequence shown here is derived from an EMBL/GenBank/DDBJ whole genome shotgun (WGS) entry which is preliminary data.</text>
</comment>
<keyword evidence="6" id="KW-1185">Reference proteome</keyword>
<name>A0AAW0TKX0_SCYPA</name>
<dbReference type="AlphaFoldDB" id="A0AAW0TKX0"/>
<dbReference type="SUPFAM" id="SSF46689">
    <property type="entry name" value="Homeodomain-like"/>
    <property type="match status" value="1"/>
</dbReference>
<dbReference type="GO" id="GO:0005634">
    <property type="term" value="C:nucleus"/>
    <property type="evidence" value="ECO:0007669"/>
    <property type="project" value="UniProtKB-SubCell"/>
</dbReference>